<dbReference type="PROSITE" id="PS50088">
    <property type="entry name" value="ANK_REPEAT"/>
    <property type="match status" value="1"/>
</dbReference>
<keyword evidence="3" id="KW-1003">Cell membrane</keyword>
<reference evidence="10" key="3">
    <citation type="submission" date="2025-09" db="UniProtKB">
        <authorList>
            <consortium name="Ensembl"/>
        </authorList>
    </citation>
    <scope>IDENTIFICATION</scope>
    <source>
        <strain evidence="10">breed Abyssinian</strain>
    </source>
</reference>
<feature type="compositionally biased region" description="Pro residues" evidence="8">
    <location>
        <begin position="910"/>
        <end position="923"/>
    </location>
</feature>
<feature type="compositionally biased region" description="Low complexity" evidence="8">
    <location>
        <begin position="282"/>
        <end position="293"/>
    </location>
</feature>
<evidence type="ECO:0000256" key="3">
    <source>
        <dbReference type="ARBA" id="ARBA00022475"/>
    </source>
</evidence>
<dbReference type="Gene3D" id="1.25.40.20">
    <property type="entry name" value="Ankyrin repeat-containing domain"/>
    <property type="match status" value="1"/>
</dbReference>
<feature type="region of interest" description="Disordered" evidence="8">
    <location>
        <begin position="254"/>
        <end position="340"/>
    </location>
</feature>
<feature type="region of interest" description="Disordered" evidence="8">
    <location>
        <begin position="126"/>
        <end position="191"/>
    </location>
</feature>
<feature type="compositionally biased region" description="Low complexity" evidence="8">
    <location>
        <begin position="151"/>
        <end position="164"/>
    </location>
</feature>
<feature type="region of interest" description="Disordered" evidence="8">
    <location>
        <begin position="904"/>
        <end position="949"/>
    </location>
</feature>
<dbReference type="InterPro" id="IPR002110">
    <property type="entry name" value="Ankyrin_rpt"/>
</dbReference>
<comment type="function">
    <text evidence="6">Ubiquitin-binding protein that specifically recognizes and binds 'Lys-63'-linked ubiquitin. Does not bind 'Lys-48'-linked ubiquitin. Positively regulates the internalization of ligand-activated EGFR by binding to the Ub moiety of ubiquitinated EGFR at the cell membrane.</text>
</comment>
<feature type="region of interest" description="Disordered" evidence="8">
    <location>
        <begin position="788"/>
        <end position="818"/>
    </location>
</feature>
<comment type="subcellular location">
    <subcellularLocation>
        <location evidence="1">Cell membrane</location>
    </subcellularLocation>
    <subcellularLocation>
        <location evidence="2">Late endosome</location>
    </subcellularLocation>
</comment>
<dbReference type="PANTHER" id="PTHR12447">
    <property type="entry name" value="ANKYRIN REPEAT DOMAIN-CONTAINING PROTEIN 13"/>
    <property type="match status" value="1"/>
</dbReference>
<feature type="compositionally biased region" description="Pro residues" evidence="8">
    <location>
        <begin position="320"/>
        <end position="337"/>
    </location>
</feature>
<dbReference type="SUPFAM" id="SSF48403">
    <property type="entry name" value="Ankyrin repeat"/>
    <property type="match status" value="1"/>
</dbReference>
<feature type="repeat" description="ANK" evidence="7">
    <location>
        <begin position="393"/>
        <end position="425"/>
    </location>
</feature>
<dbReference type="Pfam" id="PF12796">
    <property type="entry name" value="Ank_2"/>
    <property type="match status" value="1"/>
</dbReference>
<keyword evidence="7" id="KW-0040">ANK repeat</keyword>
<evidence type="ECO:0000313" key="10">
    <source>
        <dbReference type="Ensembl" id="ENSFCTP00005056586.1"/>
    </source>
</evidence>
<feature type="compositionally biased region" description="Polar residues" evidence="8">
    <location>
        <begin position="134"/>
        <end position="143"/>
    </location>
</feature>
<evidence type="ECO:0000256" key="2">
    <source>
        <dbReference type="ARBA" id="ARBA00004603"/>
    </source>
</evidence>
<dbReference type="PROSITE" id="PS50330">
    <property type="entry name" value="UIM"/>
    <property type="match status" value="2"/>
</dbReference>
<accession>A0ABI8ABD9</accession>
<dbReference type="GeneTree" id="ENSGT00950000182928"/>
<evidence type="ECO:0000313" key="11">
    <source>
        <dbReference type="Proteomes" id="UP000823872"/>
    </source>
</evidence>
<organism evidence="10 11">
    <name type="scientific">Felis catus</name>
    <name type="common">Cat</name>
    <name type="synonym">Felis silvestris catus</name>
    <dbReference type="NCBI Taxonomy" id="9685"/>
    <lineage>
        <taxon>Eukaryota</taxon>
        <taxon>Metazoa</taxon>
        <taxon>Chordata</taxon>
        <taxon>Craniata</taxon>
        <taxon>Vertebrata</taxon>
        <taxon>Euteleostomi</taxon>
        <taxon>Mammalia</taxon>
        <taxon>Eutheria</taxon>
        <taxon>Laurasiatheria</taxon>
        <taxon>Carnivora</taxon>
        <taxon>Feliformia</taxon>
        <taxon>Felidae</taxon>
        <taxon>Felinae</taxon>
        <taxon>Felis</taxon>
    </lineage>
</organism>
<protein>
    <submittedName>
        <fullName evidence="10">Ankyrin repeat domain 13B</fullName>
    </submittedName>
</protein>
<reference evidence="10 11" key="1">
    <citation type="submission" date="2021-02" db="EMBL/GenBank/DDBJ databases">
        <title>Safari Cat Assemblies.</title>
        <authorList>
            <person name="Bredemeyer K.R."/>
            <person name="Murphy W.J."/>
        </authorList>
    </citation>
    <scope>NUCLEOTIDE SEQUENCE [LARGE SCALE GENOMIC DNA]</scope>
</reference>
<dbReference type="PROSITE" id="PS50297">
    <property type="entry name" value="ANK_REP_REGION"/>
    <property type="match status" value="1"/>
</dbReference>
<keyword evidence="11" id="KW-1185">Reference proteome</keyword>
<dbReference type="InterPro" id="IPR055285">
    <property type="entry name" value="ANKRD13_C"/>
</dbReference>
<evidence type="ECO:0000256" key="5">
    <source>
        <dbReference type="ARBA" id="ARBA00023136"/>
    </source>
</evidence>
<dbReference type="InterPro" id="IPR021832">
    <property type="entry name" value="ANKRD13"/>
</dbReference>
<name>A0ABI8ABD9_FELCA</name>
<dbReference type="Ensembl" id="ENSFCTT00005081786.1">
    <property type="protein sequence ID" value="ENSFCTP00005056586.1"/>
    <property type="gene ID" value="ENSFCTG00005029055.1"/>
</dbReference>
<dbReference type="Pfam" id="PF11904">
    <property type="entry name" value="ANKRD13_C"/>
    <property type="match status" value="1"/>
</dbReference>
<dbReference type="InterPro" id="IPR036770">
    <property type="entry name" value="Ankyrin_rpt-contain_sf"/>
</dbReference>
<evidence type="ECO:0000259" key="9">
    <source>
        <dbReference type="Pfam" id="PF11904"/>
    </source>
</evidence>
<evidence type="ECO:0000256" key="1">
    <source>
        <dbReference type="ARBA" id="ARBA00004236"/>
    </source>
</evidence>
<feature type="domain" description="Ankyrin repeat" evidence="9">
    <location>
        <begin position="509"/>
        <end position="836"/>
    </location>
</feature>
<evidence type="ECO:0000256" key="6">
    <source>
        <dbReference type="ARBA" id="ARBA00024956"/>
    </source>
</evidence>
<keyword evidence="5" id="KW-0472">Membrane</keyword>
<dbReference type="PANTHER" id="PTHR12447:SF3">
    <property type="entry name" value="ANKYRIN REPEAT DOMAIN-CONTAINING PROTEIN 13B"/>
    <property type="match status" value="1"/>
</dbReference>
<feature type="compositionally biased region" description="Low complexity" evidence="8">
    <location>
        <begin position="795"/>
        <end position="818"/>
    </location>
</feature>
<feature type="compositionally biased region" description="Low complexity" evidence="8">
    <location>
        <begin position="301"/>
        <end position="313"/>
    </location>
</feature>
<sequence length="988" mass="108354">MGGGGEGGRDCTPSLSGHSLSNVKCGRWNLIRARGRLLHNISHDRSLVAPTTTGPNAPNLSRDSPPSATLGIWIPSHVPLGPKLNPESHAFLCPQWWSKACSPLPHQQKAKRRWVEVRPSPPGVRTLSPFLSGLTPSPSSQGIRGTEWDTLRPPATPSSTRRTTCPMMPRGRATTSSAPGTRVPLPSSPHPRISRLPLGLRAGQCSCGEPGAAGARPCGGVPGVRAPCAPAPAAGACSLCREASLCAGVWEVRRESAPRRRAPAPSPGGWGPLRAARRRLARTPAARASRTAPGAPPPPAGAARTCPSRSPASRQRRPPAPRPRAPAPAPSPLPGRAPRPWHEERAMIPANASVRKGPEGKYPLHYLVWHNRHRELEKEVRAGQVDIEQLDPRGRTPLHLATTLGHLECARVLLAHGADVGRENRSGWTVLQEAVSTRDLELVQLVLRYRDYQRVVKRLAGIPVLLEKLRKAQDFYVEMKWEFTSWVPLVSKICPSDTYKVWKSGQNLRVDTTLLGFDHMTWQRGNRSFVFRGQDTSAVVMEIDHDRRVVYTETLALAGQDRELLLAAAQPTEEQVLSRLTAPVVTTQLDTKNISFERNKTGILGWRSEKTEMVNGYEAKVYGASNVELITRTRTEHLSEQHKGKVKGCKTPLQSFLGIAEQHGGPQNGTLITQTLSQANPTAITAEEYFNPNFELGNRDMGRPMELTTKTQKFKAKLWLCEEHPLSLCEQVAPIIDLMAVSNALFAKLRDFITLRLPPGFPVKIEIPIFHILNARITFGNLNGCDEPVPSVRGSPSSETPSPGSDSSSVSSSSSTTSCRGCEISPALFEAPRGYSVLGGQREAATRDDDDDLLQFAIQQSLLEAGSEYDQVTIWEALTNSKPGTHPMSYDARRQDRCARNPRRILPAPRSAPPTPQRQPAPPAALASVPSPRPSPRPGPGGHVFRSYDEQLRLAMELSAQEQEERRRRARLEEEELERILRLSLTEQ</sequence>
<evidence type="ECO:0000256" key="4">
    <source>
        <dbReference type="ARBA" id="ARBA00022737"/>
    </source>
</evidence>
<gene>
    <name evidence="10" type="primary">ANKRD13B</name>
</gene>
<evidence type="ECO:0000256" key="8">
    <source>
        <dbReference type="SAM" id="MobiDB-lite"/>
    </source>
</evidence>
<proteinExistence type="predicted"/>
<dbReference type="InterPro" id="IPR003903">
    <property type="entry name" value="UIM_dom"/>
</dbReference>
<keyword evidence="4" id="KW-0677">Repeat</keyword>
<dbReference type="SMART" id="SM00726">
    <property type="entry name" value="UIM"/>
    <property type="match status" value="2"/>
</dbReference>
<evidence type="ECO:0000256" key="7">
    <source>
        <dbReference type="PROSITE-ProRule" id="PRU00023"/>
    </source>
</evidence>
<reference evidence="10" key="2">
    <citation type="submission" date="2025-08" db="UniProtKB">
        <authorList>
            <consortium name="Ensembl"/>
        </authorList>
    </citation>
    <scope>IDENTIFICATION</scope>
    <source>
        <strain evidence="10">breed Abyssinian</strain>
    </source>
</reference>
<dbReference type="Proteomes" id="UP000823872">
    <property type="component" value="Chromosome E1"/>
</dbReference>
<dbReference type="SMART" id="SM00248">
    <property type="entry name" value="ANK"/>
    <property type="match status" value="3"/>
</dbReference>